<feature type="binding site" evidence="5">
    <location>
        <position position="207"/>
    </location>
    <ligand>
        <name>ATP</name>
        <dbReference type="ChEBI" id="CHEBI:30616"/>
    </ligand>
</feature>
<dbReference type="Pfam" id="PF00069">
    <property type="entry name" value="Pkinase"/>
    <property type="match status" value="1"/>
</dbReference>
<evidence type="ECO:0000256" key="4">
    <source>
        <dbReference type="ARBA" id="ARBA00022840"/>
    </source>
</evidence>
<name>A0A4R3LPZ9_9HYPH</name>
<dbReference type="PROSITE" id="PS00107">
    <property type="entry name" value="PROTEIN_KINASE_ATP"/>
    <property type="match status" value="1"/>
</dbReference>
<keyword evidence="4 5" id="KW-0067">ATP-binding</keyword>
<dbReference type="SUPFAM" id="SSF56112">
    <property type="entry name" value="Protein kinase-like (PK-like)"/>
    <property type="match status" value="1"/>
</dbReference>
<evidence type="ECO:0000256" key="5">
    <source>
        <dbReference type="PROSITE-ProRule" id="PRU10141"/>
    </source>
</evidence>
<accession>A0A4R3LPZ9</accession>
<evidence type="ECO:0000256" key="1">
    <source>
        <dbReference type="ARBA" id="ARBA00022679"/>
    </source>
</evidence>
<feature type="domain" description="Protein kinase" evidence="7">
    <location>
        <begin position="172"/>
        <end position="433"/>
    </location>
</feature>
<dbReference type="InterPro" id="IPR000719">
    <property type="entry name" value="Prot_kinase_dom"/>
</dbReference>
<comment type="caution">
    <text evidence="8">The sequence shown here is derived from an EMBL/GenBank/DDBJ whole genome shotgun (WGS) entry which is preliminary data.</text>
</comment>
<keyword evidence="1" id="KW-0808">Transferase</keyword>
<dbReference type="PANTHER" id="PTHR43289">
    <property type="entry name" value="MITOGEN-ACTIVATED PROTEIN KINASE KINASE KINASE 20-RELATED"/>
    <property type="match status" value="1"/>
</dbReference>
<evidence type="ECO:0000256" key="2">
    <source>
        <dbReference type="ARBA" id="ARBA00022741"/>
    </source>
</evidence>
<organism evidence="8 9">
    <name type="scientific">Aquabacter spiritensis</name>
    <dbReference type="NCBI Taxonomy" id="933073"/>
    <lineage>
        <taxon>Bacteria</taxon>
        <taxon>Pseudomonadati</taxon>
        <taxon>Pseudomonadota</taxon>
        <taxon>Alphaproteobacteria</taxon>
        <taxon>Hyphomicrobiales</taxon>
        <taxon>Xanthobacteraceae</taxon>
        <taxon>Aquabacter</taxon>
    </lineage>
</organism>
<protein>
    <submittedName>
        <fullName evidence="8">Serine/threonine protein kinase</fullName>
    </submittedName>
</protein>
<keyword evidence="9" id="KW-1185">Reference proteome</keyword>
<dbReference type="GO" id="GO:0005524">
    <property type="term" value="F:ATP binding"/>
    <property type="evidence" value="ECO:0007669"/>
    <property type="project" value="UniProtKB-UniRule"/>
</dbReference>
<dbReference type="Gene3D" id="3.30.200.20">
    <property type="entry name" value="Phosphorylase Kinase, domain 1"/>
    <property type="match status" value="1"/>
</dbReference>
<dbReference type="EMBL" id="SMAI01000013">
    <property type="protein sequence ID" value="TCT02482.1"/>
    <property type="molecule type" value="Genomic_DNA"/>
</dbReference>
<dbReference type="RefSeq" id="WP_165933815.1">
    <property type="nucleotide sequence ID" value="NZ_SMAI01000013.1"/>
</dbReference>
<keyword evidence="8" id="KW-0723">Serine/threonine-protein kinase</keyword>
<dbReference type="SMART" id="SM00220">
    <property type="entry name" value="S_TKc"/>
    <property type="match status" value="1"/>
</dbReference>
<dbReference type="GO" id="GO:0004674">
    <property type="term" value="F:protein serine/threonine kinase activity"/>
    <property type="evidence" value="ECO:0007669"/>
    <property type="project" value="UniProtKB-KW"/>
</dbReference>
<dbReference type="InterPro" id="IPR017441">
    <property type="entry name" value="Protein_kinase_ATP_BS"/>
</dbReference>
<keyword evidence="3 8" id="KW-0418">Kinase</keyword>
<dbReference type="CDD" id="cd14014">
    <property type="entry name" value="STKc_PknB_like"/>
    <property type="match status" value="1"/>
</dbReference>
<dbReference type="Proteomes" id="UP000294664">
    <property type="component" value="Unassembled WGS sequence"/>
</dbReference>
<feature type="region of interest" description="Disordered" evidence="6">
    <location>
        <begin position="382"/>
        <end position="402"/>
    </location>
</feature>
<dbReference type="InterPro" id="IPR008271">
    <property type="entry name" value="Ser/Thr_kinase_AS"/>
</dbReference>
<dbReference type="PROSITE" id="PS50011">
    <property type="entry name" value="PROTEIN_KINASE_DOM"/>
    <property type="match status" value="1"/>
</dbReference>
<gene>
    <name evidence="8" type="ORF">EDC64_113133</name>
</gene>
<dbReference type="AlphaFoldDB" id="A0A4R3LPZ9"/>
<evidence type="ECO:0000313" key="8">
    <source>
        <dbReference type="EMBL" id="TCT02482.1"/>
    </source>
</evidence>
<evidence type="ECO:0000256" key="3">
    <source>
        <dbReference type="ARBA" id="ARBA00022777"/>
    </source>
</evidence>
<reference evidence="8 9" key="1">
    <citation type="submission" date="2019-03" db="EMBL/GenBank/DDBJ databases">
        <title>Genomic Encyclopedia of Type Strains, Phase IV (KMG-IV): sequencing the most valuable type-strain genomes for metagenomic binning, comparative biology and taxonomic classification.</title>
        <authorList>
            <person name="Goeker M."/>
        </authorList>
    </citation>
    <scope>NUCLEOTIDE SEQUENCE [LARGE SCALE GENOMIC DNA]</scope>
    <source>
        <strain evidence="8 9">DSM 9035</strain>
    </source>
</reference>
<proteinExistence type="predicted"/>
<dbReference type="InterPro" id="IPR011009">
    <property type="entry name" value="Kinase-like_dom_sf"/>
</dbReference>
<evidence type="ECO:0000259" key="7">
    <source>
        <dbReference type="PROSITE" id="PS50011"/>
    </source>
</evidence>
<keyword evidence="2 5" id="KW-0547">Nucleotide-binding</keyword>
<sequence length="438" mass="46916">MPEGPGPWAQVDVLLDRFLSGRLTFDALTRDLRAACAVADGASALRVRLQGHIDGRRLALALAEAIYAKAISEVEPPTQPHIAAASSSSAAPRNAEARLEDALVGTLVDRYRTLKGSGPETTARDRSLDQDLQSFLSLRLRKQAQVGAEGAAGPSRVDLSEPGIGTILRDRFVIDAELGRGGMGIVYKAVDRRRLETGARQPYVALKLLNAEFGAHPDSLRALEAETRRTQELPHPAIVTVYDFDRDGARPYIVMELLEGTSLDRVMRQEPNFIGSPLARSVIRTVIDALAFAHAHGVVHADLKPANVFLCKDGRTKLLDFGISAALQADETGAFDPTTLAAVTPAYATPERESGAAPDSSDDVYALGCMIHILMSGRHPFGRRSGAKAKEQGLTPPSLPMLSAGEEQAVRAALSFDKADRPADAGGFRLAYLSGRDA</sequence>
<evidence type="ECO:0000313" key="9">
    <source>
        <dbReference type="Proteomes" id="UP000294664"/>
    </source>
</evidence>
<evidence type="ECO:0000256" key="6">
    <source>
        <dbReference type="SAM" id="MobiDB-lite"/>
    </source>
</evidence>
<dbReference type="Gene3D" id="1.10.510.10">
    <property type="entry name" value="Transferase(Phosphotransferase) domain 1"/>
    <property type="match status" value="1"/>
</dbReference>
<dbReference type="PROSITE" id="PS00108">
    <property type="entry name" value="PROTEIN_KINASE_ST"/>
    <property type="match status" value="1"/>
</dbReference>
<dbReference type="PANTHER" id="PTHR43289:SF6">
    <property type="entry name" value="SERINE_THREONINE-PROTEIN KINASE NEKL-3"/>
    <property type="match status" value="1"/>
</dbReference>